<feature type="compositionally biased region" description="Polar residues" evidence="4">
    <location>
        <begin position="1"/>
        <end position="15"/>
    </location>
</feature>
<dbReference type="PROSITE" id="PS00070">
    <property type="entry name" value="ALDEHYDE_DEHYDR_CYS"/>
    <property type="match status" value="1"/>
</dbReference>
<evidence type="ECO:0000256" key="3">
    <source>
        <dbReference type="ARBA" id="ARBA00023027"/>
    </source>
</evidence>
<dbReference type="SUPFAM" id="SSF53720">
    <property type="entry name" value="ALDH-like"/>
    <property type="match status" value="1"/>
</dbReference>
<dbReference type="EC" id="1.2.1.27" evidence="1"/>
<keyword evidence="2" id="KW-0560">Oxidoreductase</keyword>
<evidence type="ECO:0000313" key="7">
    <source>
        <dbReference type="Proteomes" id="UP001501736"/>
    </source>
</evidence>
<dbReference type="InterPro" id="IPR016160">
    <property type="entry name" value="Ald_DH_CS_CYS"/>
</dbReference>
<dbReference type="InterPro" id="IPR015590">
    <property type="entry name" value="Aldehyde_DH_dom"/>
</dbReference>
<dbReference type="Gene3D" id="3.40.605.10">
    <property type="entry name" value="Aldehyde Dehydrogenase, Chain A, domain 1"/>
    <property type="match status" value="1"/>
</dbReference>
<keyword evidence="3" id="KW-0520">NAD</keyword>
<dbReference type="InterPro" id="IPR016161">
    <property type="entry name" value="Ald_DH/histidinol_DH"/>
</dbReference>
<evidence type="ECO:0000256" key="2">
    <source>
        <dbReference type="ARBA" id="ARBA00023002"/>
    </source>
</evidence>
<dbReference type="NCBIfam" id="TIGR01722">
    <property type="entry name" value="MMSDH"/>
    <property type="match status" value="1"/>
</dbReference>
<feature type="region of interest" description="Disordered" evidence="4">
    <location>
        <begin position="1"/>
        <end position="20"/>
    </location>
</feature>
<keyword evidence="7" id="KW-1185">Reference proteome</keyword>
<proteinExistence type="predicted"/>
<dbReference type="Proteomes" id="UP001501736">
    <property type="component" value="Unassembled WGS sequence"/>
</dbReference>
<organism evidence="6 7">
    <name type="scientific">Nesterenkonia halobia</name>
    <dbReference type="NCBI Taxonomy" id="37922"/>
    <lineage>
        <taxon>Bacteria</taxon>
        <taxon>Bacillati</taxon>
        <taxon>Actinomycetota</taxon>
        <taxon>Actinomycetes</taxon>
        <taxon>Micrococcales</taxon>
        <taxon>Micrococcaceae</taxon>
        <taxon>Nesterenkonia</taxon>
    </lineage>
</organism>
<dbReference type="RefSeq" id="WP_344721576.1">
    <property type="nucleotide sequence ID" value="NZ_BAAAYG010000010.1"/>
</dbReference>
<dbReference type="Pfam" id="PF00171">
    <property type="entry name" value="Aldedh"/>
    <property type="match status" value="1"/>
</dbReference>
<evidence type="ECO:0000256" key="1">
    <source>
        <dbReference type="ARBA" id="ARBA00013048"/>
    </source>
</evidence>
<dbReference type="PANTHER" id="PTHR43866">
    <property type="entry name" value="MALONATE-SEMIALDEHYDE DEHYDROGENASE"/>
    <property type="match status" value="1"/>
</dbReference>
<protein>
    <recommendedName>
        <fullName evidence="1">methylmalonate-semialdehyde dehydrogenase (CoA acylating)</fullName>
        <ecNumber evidence="1">1.2.1.27</ecNumber>
    </recommendedName>
</protein>
<dbReference type="EMBL" id="BAAAYG010000010">
    <property type="protein sequence ID" value="GAA3287236.1"/>
    <property type="molecule type" value="Genomic_DNA"/>
</dbReference>
<dbReference type="InterPro" id="IPR010061">
    <property type="entry name" value="MeMal-semiAld_DH"/>
</dbReference>
<reference evidence="7" key="1">
    <citation type="journal article" date="2019" name="Int. J. Syst. Evol. Microbiol.">
        <title>The Global Catalogue of Microorganisms (GCM) 10K type strain sequencing project: providing services to taxonomists for standard genome sequencing and annotation.</title>
        <authorList>
            <consortium name="The Broad Institute Genomics Platform"/>
            <consortium name="The Broad Institute Genome Sequencing Center for Infectious Disease"/>
            <person name="Wu L."/>
            <person name="Ma J."/>
        </authorList>
    </citation>
    <scope>NUCLEOTIDE SEQUENCE [LARGE SCALE GENOMIC DNA]</scope>
    <source>
        <strain evidence="7">JCM 11483</strain>
    </source>
</reference>
<evidence type="ECO:0000259" key="5">
    <source>
        <dbReference type="Pfam" id="PF00171"/>
    </source>
</evidence>
<evidence type="ECO:0000256" key="4">
    <source>
        <dbReference type="SAM" id="MobiDB-lite"/>
    </source>
</evidence>
<evidence type="ECO:0000313" key="6">
    <source>
        <dbReference type="EMBL" id="GAA3287236.1"/>
    </source>
</evidence>
<dbReference type="Gene3D" id="3.40.309.10">
    <property type="entry name" value="Aldehyde Dehydrogenase, Chain A, domain 2"/>
    <property type="match status" value="1"/>
</dbReference>
<dbReference type="PANTHER" id="PTHR43866:SF4">
    <property type="entry name" value="MALONATE-SEMIALDEHYDE DEHYDROGENASE"/>
    <property type="match status" value="1"/>
</dbReference>
<comment type="caution">
    <text evidence="6">The sequence shown here is derived from an EMBL/GenBank/DDBJ whole genome shotgun (WGS) entry which is preliminary data.</text>
</comment>
<name>A0ABP6REH4_9MICC</name>
<sequence length="513" mass="54336">MTAQTTPETTGSTAPVTDITHWIDGEADAGHGERRQDVFNPATGRASGSLHLGDGEDLEKTLQAARRAADSWGEMSLSKRMGVLFRFRELVAAHTDELAALVTAEHGKVLSDAAGEVARGLEVVEYACTMPQTLKGDYTDQASTGIDVFSFRQPLGVVAGITPFNFPVMVPLWMAPVAIATGNAFVLKPSERDPSASLLLAKLWKQAGLPDGVFQVLHGDKEIVDGLLTHELVDGVSFVGSTPIAKHVHETATAHGKRVQALGGAKNHAVVMPDADLELAADHLSAAAFGSAGERCMAISVAVAVGDAADAVVEKVGQRARDITVGDGTESETDMGPLITPASTERVRRLVGEAEADGAAVVVDGRDLVVEGREEGFFVGPTVLDRVKETMSAYEEEIFGPVLAVVRVDTLEDAIRVINANPYGNGTAIFTGSGHAARTFQRQVTVGMVGVNIPIPVPAAQHSFGGWKDSLFGDLHIYGPDGVRFYTRGKVVTQRWPHENDESTASMNFPSNG</sequence>
<feature type="domain" description="Aldehyde dehydrogenase" evidence="5">
    <location>
        <begin position="34"/>
        <end position="492"/>
    </location>
</feature>
<dbReference type="InterPro" id="IPR016162">
    <property type="entry name" value="Ald_DH_N"/>
</dbReference>
<dbReference type="InterPro" id="IPR016163">
    <property type="entry name" value="Ald_DH_C"/>
</dbReference>
<dbReference type="CDD" id="cd07085">
    <property type="entry name" value="ALDH_F6_MMSDH"/>
    <property type="match status" value="1"/>
</dbReference>
<gene>
    <name evidence="6" type="ORF">GCM10020260_23420</name>
</gene>
<accession>A0ABP6REH4</accession>